<feature type="compositionally biased region" description="Basic residues" evidence="1">
    <location>
        <begin position="1"/>
        <end position="15"/>
    </location>
</feature>
<name>A0A7S4MTM7_9STRA</name>
<reference evidence="2" key="1">
    <citation type="submission" date="2021-01" db="EMBL/GenBank/DDBJ databases">
        <authorList>
            <person name="Corre E."/>
            <person name="Pelletier E."/>
            <person name="Niang G."/>
            <person name="Scheremetjew M."/>
            <person name="Finn R."/>
            <person name="Kale V."/>
            <person name="Holt S."/>
            <person name="Cochrane G."/>
            <person name="Meng A."/>
            <person name="Brown T."/>
            <person name="Cohen L."/>
        </authorList>
    </citation>
    <scope>NUCLEOTIDE SEQUENCE</scope>
    <source>
        <strain evidence="2">Isolate 1302-5</strain>
    </source>
</reference>
<feature type="region of interest" description="Disordered" evidence="1">
    <location>
        <begin position="1"/>
        <end position="24"/>
    </location>
</feature>
<feature type="region of interest" description="Disordered" evidence="1">
    <location>
        <begin position="245"/>
        <end position="264"/>
    </location>
</feature>
<evidence type="ECO:0000256" key="1">
    <source>
        <dbReference type="SAM" id="MobiDB-lite"/>
    </source>
</evidence>
<dbReference type="SUPFAM" id="SSF51197">
    <property type="entry name" value="Clavaminate synthase-like"/>
    <property type="match status" value="1"/>
</dbReference>
<gene>
    <name evidence="2" type="ORF">OAUR00152_LOCUS16603</name>
</gene>
<accession>A0A7S4MTM7</accession>
<dbReference type="PANTHER" id="PTHR48420:SF1">
    <property type="entry name" value="NON-HAEM DIOXYGENASE N-TERMINAL DOMAIN-CONTAINING PROTEIN"/>
    <property type="match status" value="1"/>
</dbReference>
<proteinExistence type="predicted"/>
<dbReference type="PANTHER" id="PTHR48420">
    <property type="entry name" value="NON-HAEM DIOXYGENASE N-TERMINAL DOMAIN-CONTAINING PROTEIN"/>
    <property type="match status" value="1"/>
</dbReference>
<dbReference type="AlphaFoldDB" id="A0A7S4MTM7"/>
<evidence type="ECO:0000313" key="2">
    <source>
        <dbReference type="EMBL" id="CAE2242406.1"/>
    </source>
</evidence>
<dbReference type="InterPro" id="IPR027443">
    <property type="entry name" value="IPNS-like_sf"/>
</dbReference>
<protein>
    <recommendedName>
        <fullName evidence="3">Isopenicillin N synthase-like Fe(2+) 2OG dioxygenase domain-containing protein</fullName>
    </recommendedName>
</protein>
<sequence length="430" mass="45834">MCRRSIAGHHSHHHPRDASEPWGGKRTMRGDIVIVDYADLASTSSSASASLLSSLSEAFGSSDSKGIVAIRNVPGFVEARDAFLPSAHALAHLPPKYLESELTDERSLYNAGWSRGKERLGGADKKPDLSKGSFYFNPLTDEPGTAEDRARYPASYPRNVWPTDDDGGDTIIPGFEGRAKALGRIMRGAVVALAGRIDAFAAVRAEERGSSSAEYPANLLGDAMRNTDKAKGRLLYYFPLDDGDGGNGGGGGKEDNPPQPPAEDSWIGWHNDSGFLTALAGDIYVDHETGRILDKSEVDQEAGLYAVDRTGKSVKVDIPDDCMAVQIGECTQIVTGGAVIATPHCVRASRAPGVARISCPCFIDAPPGFPLRSPGGAASRGAALDVGLGKDRVPPLSDRWTEEGMTFGDFLAKTFGMYYDRTAEEEGKEG</sequence>
<dbReference type="EMBL" id="HBKQ01024350">
    <property type="protein sequence ID" value="CAE2242406.1"/>
    <property type="molecule type" value="Transcribed_RNA"/>
</dbReference>
<organism evidence="2">
    <name type="scientific">Odontella aurita</name>
    <dbReference type="NCBI Taxonomy" id="265563"/>
    <lineage>
        <taxon>Eukaryota</taxon>
        <taxon>Sar</taxon>
        <taxon>Stramenopiles</taxon>
        <taxon>Ochrophyta</taxon>
        <taxon>Bacillariophyta</taxon>
        <taxon>Mediophyceae</taxon>
        <taxon>Biddulphiophycidae</taxon>
        <taxon>Eupodiscales</taxon>
        <taxon>Odontellaceae</taxon>
        <taxon>Odontella</taxon>
    </lineage>
</organism>
<dbReference type="Gene3D" id="2.60.120.330">
    <property type="entry name" value="B-lactam Antibiotic, Isopenicillin N Synthase, Chain"/>
    <property type="match status" value="1"/>
</dbReference>
<evidence type="ECO:0008006" key="3">
    <source>
        <dbReference type="Google" id="ProtNLM"/>
    </source>
</evidence>